<dbReference type="InterPro" id="IPR012340">
    <property type="entry name" value="NA-bd_OB-fold"/>
</dbReference>
<dbReference type="GO" id="GO:0006260">
    <property type="term" value="P:DNA replication"/>
    <property type="evidence" value="ECO:0007669"/>
    <property type="project" value="InterPro"/>
</dbReference>
<proteinExistence type="inferred from homology"/>
<evidence type="ECO:0000313" key="5">
    <source>
        <dbReference type="Proteomes" id="UP000594451"/>
    </source>
</evidence>
<protein>
    <recommendedName>
        <fullName evidence="2 3">Single-stranded DNA-binding protein</fullName>
        <shortName evidence="2">SSB</shortName>
    </recommendedName>
</protein>
<dbReference type="PROSITE" id="PS50935">
    <property type="entry name" value="SSB"/>
    <property type="match status" value="1"/>
</dbReference>
<dbReference type="NCBIfam" id="TIGR00621">
    <property type="entry name" value="ssb"/>
    <property type="match status" value="1"/>
</dbReference>
<dbReference type="Proteomes" id="UP000594451">
    <property type="component" value="Chromosome"/>
</dbReference>
<evidence type="ECO:0000313" key="4">
    <source>
        <dbReference type="EMBL" id="QPJ58465.1"/>
    </source>
</evidence>
<dbReference type="GO" id="GO:0009295">
    <property type="term" value="C:nucleoid"/>
    <property type="evidence" value="ECO:0007669"/>
    <property type="project" value="TreeGrafter"/>
</dbReference>
<dbReference type="Pfam" id="PF00436">
    <property type="entry name" value="SSB"/>
    <property type="match status" value="1"/>
</dbReference>
<name>A0A7T0FXQ2_9BACT</name>
<dbReference type="EMBL" id="CP039370">
    <property type="protein sequence ID" value="QPJ58465.1"/>
    <property type="molecule type" value="Genomic_DNA"/>
</dbReference>
<sequence length="139" mass="16041">MYFNKVILLGRLVKDPEIKFTPKGLAVSKFTLALSKKNKRDLILKTENYTSNSKLNDEVLYIDVNSFGERAEIISKFFKKGILVLIEGRLKLNRWTTVNGELRTNHSIILENFQFLPNKINNSKKLSDNTDEVTSDEPY</sequence>
<reference evidence="4 5" key="1">
    <citation type="journal article" date="2020" name="Sci. Rep.">
        <title>Morphology, ultrastructure, genomics, and phylogeny of Euplotes vanleeuwenhoeki sp. nov. and its ultra-reduced endosymbiont Candidatus Pinguicoccus supinus sp. nov.</title>
        <authorList>
            <person name="Serra V."/>
            <person name="Gammuto L."/>
            <person name="Nitla V."/>
            <person name="Castelli M."/>
            <person name="Lanzoni O."/>
            <person name="Sassera D."/>
            <person name="Bandi C."/>
            <person name="Sandeep B.V."/>
            <person name="Verni F."/>
            <person name="Modeo L."/>
            <person name="Petroni G."/>
        </authorList>
    </citation>
    <scope>NUCLEOTIDE SEQUENCE [LARGE SCALE GENOMIC DNA]</scope>
    <source>
        <strain evidence="4 5">KKR18_Esm</strain>
    </source>
</reference>
<comment type="caution">
    <text evidence="2">Lacks conserved residue(s) required for the propagation of feature annotation.</text>
</comment>
<dbReference type="KEGG" id="psup:E5P55_00555"/>
<dbReference type="AlphaFoldDB" id="A0A7T0FXQ2"/>
<dbReference type="HAMAP" id="MF_00984">
    <property type="entry name" value="SSB"/>
    <property type="match status" value="1"/>
</dbReference>
<dbReference type="CDD" id="cd04496">
    <property type="entry name" value="SSB_OBF"/>
    <property type="match status" value="1"/>
</dbReference>
<keyword evidence="1 2" id="KW-0238">DNA-binding</keyword>
<dbReference type="InterPro" id="IPR000424">
    <property type="entry name" value="Primosome_PriB/ssb"/>
</dbReference>
<dbReference type="SUPFAM" id="SSF50249">
    <property type="entry name" value="Nucleic acid-binding proteins"/>
    <property type="match status" value="1"/>
</dbReference>
<accession>A0A7T0FXQ2</accession>
<dbReference type="PIRSF" id="PIRSF002070">
    <property type="entry name" value="SSB"/>
    <property type="match status" value="1"/>
</dbReference>
<dbReference type="PANTHER" id="PTHR10302">
    <property type="entry name" value="SINGLE-STRANDED DNA-BINDING PROTEIN"/>
    <property type="match status" value="1"/>
</dbReference>
<dbReference type="Gene3D" id="2.40.50.140">
    <property type="entry name" value="Nucleic acid-binding proteins"/>
    <property type="match status" value="1"/>
</dbReference>
<organism evidence="4 5">
    <name type="scientific">Candidatus Pinguicoccus supinus</name>
    <dbReference type="NCBI Taxonomy" id="2529394"/>
    <lineage>
        <taxon>Bacteria</taxon>
        <taxon>Pseudomonadati</taxon>
        <taxon>Verrucomicrobiota</taxon>
        <taxon>Candidatus Pinguicoccus</taxon>
    </lineage>
</organism>
<evidence type="ECO:0000256" key="1">
    <source>
        <dbReference type="ARBA" id="ARBA00023125"/>
    </source>
</evidence>
<keyword evidence="5" id="KW-1185">Reference proteome</keyword>
<gene>
    <name evidence="4" type="primary">ssb</name>
    <name evidence="4" type="ORF">E5P55_00555</name>
</gene>
<evidence type="ECO:0000256" key="2">
    <source>
        <dbReference type="HAMAP-Rule" id="MF_00984"/>
    </source>
</evidence>
<dbReference type="PANTHER" id="PTHR10302:SF27">
    <property type="entry name" value="SINGLE-STRANDED DNA-BINDING PROTEIN"/>
    <property type="match status" value="1"/>
</dbReference>
<dbReference type="InterPro" id="IPR011344">
    <property type="entry name" value="ssDNA-bd"/>
</dbReference>
<dbReference type="GO" id="GO:0003697">
    <property type="term" value="F:single-stranded DNA binding"/>
    <property type="evidence" value="ECO:0007669"/>
    <property type="project" value="UniProtKB-UniRule"/>
</dbReference>
<evidence type="ECO:0000256" key="3">
    <source>
        <dbReference type="PIRNR" id="PIRNR002070"/>
    </source>
</evidence>
<comment type="subunit">
    <text evidence="2">Homotetramer.</text>
</comment>